<comment type="caution">
    <text evidence="2">The sequence shown here is derived from an EMBL/GenBank/DDBJ whole genome shotgun (WGS) entry which is preliminary data.</text>
</comment>
<keyword evidence="3" id="KW-1185">Reference proteome</keyword>
<sequence>MAPTTPVPEHLQKEMKALQEKMRAVQEKMQAISLSSHPQPSAAITISYDGRRSPSTASGKPPRATIKTTEPSESKFYASTAGSSESLDLHSPIAPAYASAITQPSVQDSPDSHFQEFVGSNKSL</sequence>
<evidence type="ECO:0000313" key="3">
    <source>
        <dbReference type="Proteomes" id="UP000823405"/>
    </source>
</evidence>
<feature type="region of interest" description="Disordered" evidence="1">
    <location>
        <begin position="21"/>
        <end position="88"/>
    </location>
</feature>
<organism evidence="2 3">
    <name type="scientific">Linnemannia gamsii</name>
    <dbReference type="NCBI Taxonomy" id="64522"/>
    <lineage>
        <taxon>Eukaryota</taxon>
        <taxon>Fungi</taxon>
        <taxon>Fungi incertae sedis</taxon>
        <taxon>Mucoromycota</taxon>
        <taxon>Mortierellomycotina</taxon>
        <taxon>Mortierellomycetes</taxon>
        <taxon>Mortierellales</taxon>
        <taxon>Mortierellaceae</taxon>
        <taxon>Linnemannia</taxon>
    </lineage>
</organism>
<gene>
    <name evidence="2" type="ORF">BGZ97_010868</name>
</gene>
<reference evidence="2" key="1">
    <citation type="journal article" date="2020" name="Fungal Divers.">
        <title>Resolving the Mortierellaceae phylogeny through synthesis of multi-gene phylogenetics and phylogenomics.</title>
        <authorList>
            <person name="Vandepol N."/>
            <person name="Liber J."/>
            <person name="Desiro A."/>
            <person name="Na H."/>
            <person name="Kennedy M."/>
            <person name="Barry K."/>
            <person name="Grigoriev I.V."/>
            <person name="Miller A.N."/>
            <person name="O'Donnell K."/>
            <person name="Stajich J.E."/>
            <person name="Bonito G."/>
        </authorList>
    </citation>
    <scope>NUCLEOTIDE SEQUENCE</scope>
    <source>
        <strain evidence="2">NVP60</strain>
    </source>
</reference>
<dbReference type="AlphaFoldDB" id="A0A9P6UDR5"/>
<evidence type="ECO:0000256" key="1">
    <source>
        <dbReference type="SAM" id="MobiDB-lite"/>
    </source>
</evidence>
<proteinExistence type="predicted"/>
<protein>
    <submittedName>
        <fullName evidence="2">Uncharacterized protein</fullName>
    </submittedName>
</protein>
<name>A0A9P6UDR5_9FUNG</name>
<evidence type="ECO:0000313" key="2">
    <source>
        <dbReference type="EMBL" id="KAG0272864.1"/>
    </source>
</evidence>
<feature type="region of interest" description="Disordered" evidence="1">
    <location>
        <begin position="103"/>
        <end position="124"/>
    </location>
</feature>
<dbReference type="EMBL" id="JAAAIN010005835">
    <property type="protein sequence ID" value="KAG0272864.1"/>
    <property type="molecule type" value="Genomic_DNA"/>
</dbReference>
<dbReference type="Proteomes" id="UP000823405">
    <property type="component" value="Unassembled WGS sequence"/>
</dbReference>
<feature type="compositionally biased region" description="Polar residues" evidence="1">
    <location>
        <begin position="32"/>
        <end position="44"/>
    </location>
</feature>
<accession>A0A9P6UDR5</accession>